<dbReference type="EMBL" id="JQBT01000012">
    <property type="protein sequence ID" value="KRN80032.1"/>
    <property type="molecule type" value="Genomic_DNA"/>
</dbReference>
<feature type="domain" description="SIS" evidence="2">
    <location>
        <begin position="21"/>
        <end position="174"/>
    </location>
</feature>
<organism evidence="3 4">
    <name type="scientific">Fructilactobacillus lindneri DSM 20690 = JCM 11027</name>
    <dbReference type="NCBI Taxonomy" id="1122148"/>
    <lineage>
        <taxon>Bacteria</taxon>
        <taxon>Bacillati</taxon>
        <taxon>Bacillota</taxon>
        <taxon>Bacilli</taxon>
        <taxon>Lactobacillales</taxon>
        <taxon>Lactobacillaceae</taxon>
        <taxon>Fructilactobacillus</taxon>
    </lineage>
</organism>
<dbReference type="OrthoDB" id="9797832at2"/>
<evidence type="ECO:0000259" key="2">
    <source>
        <dbReference type="PROSITE" id="PS51464"/>
    </source>
</evidence>
<sequence length="177" mass="19463">MMWNEILHELDQQAVPVTDKDIELIKHANHIFVYGGGRSGLGLKGFAMRLVQMGKSAYVVGETTTPAITADDLLIVASASGTTQGTVNIAKEAQKADAKIWLWSTNDDSPLAKIANQISILPGKSKNMVNDQRDSQQPMGSLFEQSVWLFGDAVTLAYMQNAKITEQFMKQRHANLE</sequence>
<dbReference type="CDD" id="cd05005">
    <property type="entry name" value="SIS_PHI"/>
    <property type="match status" value="1"/>
</dbReference>
<dbReference type="Gene3D" id="3.40.50.10490">
    <property type="entry name" value="Glucose-6-phosphate isomerase like protein, domain 1"/>
    <property type="match status" value="1"/>
</dbReference>
<dbReference type="PROSITE" id="PS51464">
    <property type="entry name" value="SIS"/>
    <property type="match status" value="1"/>
</dbReference>
<protein>
    <recommendedName>
        <fullName evidence="2">SIS domain-containing protein</fullName>
    </recommendedName>
</protein>
<dbReference type="InterPro" id="IPR001347">
    <property type="entry name" value="SIS_dom"/>
</dbReference>
<proteinExistence type="inferred from homology"/>
<dbReference type="Proteomes" id="UP000051565">
    <property type="component" value="Unassembled WGS sequence"/>
</dbReference>
<dbReference type="InterPro" id="IPR017552">
    <property type="entry name" value="PHI/rmpB"/>
</dbReference>
<evidence type="ECO:0000313" key="4">
    <source>
        <dbReference type="Proteomes" id="UP000051565"/>
    </source>
</evidence>
<evidence type="ECO:0000256" key="1">
    <source>
        <dbReference type="ARBA" id="ARBA00009235"/>
    </source>
</evidence>
<dbReference type="GO" id="GO:0097367">
    <property type="term" value="F:carbohydrate derivative binding"/>
    <property type="evidence" value="ECO:0007669"/>
    <property type="project" value="InterPro"/>
</dbReference>
<dbReference type="PANTHER" id="PTHR43443:SF1">
    <property type="entry name" value="3-HEXULOSE-6-PHOSPHATE ISOMERASE"/>
    <property type="match status" value="1"/>
</dbReference>
<dbReference type="STRING" id="53444.AYR59_00775"/>
<name>A0A0R2JSE8_9LACO</name>
<dbReference type="AlphaFoldDB" id="A0A0R2JSE8"/>
<dbReference type="GO" id="GO:0016853">
    <property type="term" value="F:isomerase activity"/>
    <property type="evidence" value="ECO:0007669"/>
    <property type="project" value="InterPro"/>
</dbReference>
<gene>
    <name evidence="3" type="ORF">IV52_GL000150</name>
</gene>
<keyword evidence="4" id="KW-1185">Reference proteome</keyword>
<dbReference type="PANTHER" id="PTHR43443">
    <property type="entry name" value="3-HEXULOSE-6-PHOSPHATE ISOMERASE"/>
    <property type="match status" value="1"/>
</dbReference>
<dbReference type="PATRIC" id="fig|1122148.6.peg.157"/>
<dbReference type="Pfam" id="PF01380">
    <property type="entry name" value="SIS"/>
    <property type="match status" value="1"/>
</dbReference>
<accession>A0A0R2JSE8</accession>
<reference evidence="3 4" key="1">
    <citation type="journal article" date="2015" name="Genome Announc.">
        <title>Expanding the biotechnology potential of lactobacilli through comparative genomics of 213 strains and associated genera.</title>
        <authorList>
            <person name="Sun Z."/>
            <person name="Harris H.M."/>
            <person name="McCann A."/>
            <person name="Guo C."/>
            <person name="Argimon S."/>
            <person name="Zhang W."/>
            <person name="Yang X."/>
            <person name="Jeffery I.B."/>
            <person name="Cooney J.C."/>
            <person name="Kagawa T.F."/>
            <person name="Liu W."/>
            <person name="Song Y."/>
            <person name="Salvetti E."/>
            <person name="Wrobel A."/>
            <person name="Rasinkangas P."/>
            <person name="Parkhill J."/>
            <person name="Rea M.C."/>
            <person name="O'Sullivan O."/>
            <person name="Ritari J."/>
            <person name="Douillard F.P."/>
            <person name="Paul Ross R."/>
            <person name="Yang R."/>
            <person name="Briner A.E."/>
            <person name="Felis G.E."/>
            <person name="de Vos W.M."/>
            <person name="Barrangou R."/>
            <person name="Klaenhammer T.R."/>
            <person name="Caufield P.W."/>
            <person name="Cui Y."/>
            <person name="Zhang H."/>
            <person name="O'Toole P.W."/>
        </authorList>
    </citation>
    <scope>NUCLEOTIDE SEQUENCE [LARGE SCALE GENOMIC DNA]</scope>
    <source>
        <strain evidence="3 4">DSM 20690</strain>
    </source>
</reference>
<dbReference type="RefSeq" id="WP_054646647.1">
    <property type="nucleotide sequence ID" value="NZ_FUXS01000004.1"/>
</dbReference>
<comment type="caution">
    <text evidence="3">The sequence shown here is derived from an EMBL/GenBank/DDBJ whole genome shotgun (WGS) entry which is preliminary data.</text>
</comment>
<dbReference type="SUPFAM" id="SSF53697">
    <property type="entry name" value="SIS domain"/>
    <property type="match status" value="1"/>
</dbReference>
<evidence type="ECO:0000313" key="3">
    <source>
        <dbReference type="EMBL" id="KRN80032.1"/>
    </source>
</evidence>
<comment type="similarity">
    <text evidence="1">Belongs to the SIS family. PHI subfamily.</text>
</comment>
<dbReference type="InterPro" id="IPR046348">
    <property type="entry name" value="SIS_dom_sf"/>
</dbReference>
<dbReference type="GeneID" id="61249414"/>
<dbReference type="NCBIfam" id="TIGR03127">
    <property type="entry name" value="RuMP_HxlB"/>
    <property type="match status" value="1"/>
</dbReference>
<dbReference type="GO" id="GO:1901135">
    <property type="term" value="P:carbohydrate derivative metabolic process"/>
    <property type="evidence" value="ECO:0007669"/>
    <property type="project" value="InterPro"/>
</dbReference>